<protein>
    <submittedName>
        <fullName evidence="1">Uncharacterized protein</fullName>
    </submittedName>
</protein>
<organism evidence="1">
    <name type="scientific">marine sediment metagenome</name>
    <dbReference type="NCBI Taxonomy" id="412755"/>
    <lineage>
        <taxon>unclassified sequences</taxon>
        <taxon>metagenomes</taxon>
        <taxon>ecological metagenomes</taxon>
    </lineage>
</organism>
<accession>X1BYH3</accession>
<reference evidence="1" key="1">
    <citation type="journal article" date="2014" name="Front. Microbiol.">
        <title>High frequency of phylogenetically diverse reductive dehalogenase-homologous genes in deep subseafloor sedimentary metagenomes.</title>
        <authorList>
            <person name="Kawai M."/>
            <person name="Futagami T."/>
            <person name="Toyoda A."/>
            <person name="Takaki Y."/>
            <person name="Nishi S."/>
            <person name="Hori S."/>
            <person name="Arai W."/>
            <person name="Tsubouchi T."/>
            <person name="Morono Y."/>
            <person name="Uchiyama I."/>
            <person name="Ito T."/>
            <person name="Fujiyama A."/>
            <person name="Inagaki F."/>
            <person name="Takami H."/>
        </authorList>
    </citation>
    <scope>NUCLEOTIDE SEQUENCE</scope>
    <source>
        <strain evidence="1">Expedition CK06-06</strain>
    </source>
</reference>
<sequence>MPEEVEGFHKIVFDDPSFDKEIVIFIRQETFDSEYEGTKVEDKETVLKDAWKGESTKLLNQRKVEYILNFSWFNI</sequence>
<proteinExistence type="predicted"/>
<name>X1BYH3_9ZZZZ</name>
<comment type="caution">
    <text evidence="1">The sequence shown here is derived from an EMBL/GenBank/DDBJ whole genome shotgun (WGS) entry which is preliminary data.</text>
</comment>
<evidence type="ECO:0000313" key="1">
    <source>
        <dbReference type="EMBL" id="GAG89248.1"/>
    </source>
</evidence>
<dbReference type="EMBL" id="BART01011862">
    <property type="protein sequence ID" value="GAG89248.1"/>
    <property type="molecule type" value="Genomic_DNA"/>
</dbReference>
<gene>
    <name evidence="1" type="ORF">S01H4_25043</name>
</gene>
<dbReference type="AlphaFoldDB" id="X1BYH3"/>